<feature type="transmembrane region" description="Helical" evidence="8">
    <location>
        <begin position="498"/>
        <end position="520"/>
    </location>
</feature>
<feature type="transmembrane region" description="Helical" evidence="8">
    <location>
        <begin position="120"/>
        <end position="138"/>
    </location>
</feature>
<feature type="region of interest" description="Disordered" evidence="7">
    <location>
        <begin position="1"/>
        <end position="43"/>
    </location>
</feature>
<evidence type="ECO:0000256" key="2">
    <source>
        <dbReference type="ARBA" id="ARBA00008432"/>
    </source>
</evidence>
<dbReference type="Pfam" id="PF07690">
    <property type="entry name" value="MFS_1"/>
    <property type="match status" value="1"/>
</dbReference>
<name>A0AAE1I992_9HYPO</name>
<accession>A0AAE1I992</accession>
<dbReference type="Gene3D" id="1.20.1250.20">
    <property type="entry name" value="MFS general substrate transporter like domains"/>
    <property type="match status" value="2"/>
</dbReference>
<dbReference type="GO" id="GO:0016020">
    <property type="term" value="C:membrane"/>
    <property type="evidence" value="ECO:0007669"/>
    <property type="project" value="UniProtKB-SubCell"/>
</dbReference>
<dbReference type="PANTHER" id="PTHR23515">
    <property type="entry name" value="HIGH-AFFINITY NITRATE TRANSPORTER 2.3"/>
    <property type="match status" value="1"/>
</dbReference>
<dbReference type="InterPro" id="IPR020846">
    <property type="entry name" value="MFS_dom"/>
</dbReference>
<evidence type="ECO:0000259" key="9">
    <source>
        <dbReference type="PROSITE" id="PS50850"/>
    </source>
</evidence>
<feature type="transmembrane region" description="Helical" evidence="8">
    <location>
        <begin position="579"/>
        <end position="598"/>
    </location>
</feature>
<feature type="transmembrane region" description="Helical" evidence="8">
    <location>
        <begin position="187"/>
        <end position="208"/>
    </location>
</feature>
<feature type="domain" description="Major facilitator superfamily (MFS) profile" evidence="9">
    <location>
        <begin position="120"/>
        <end position="601"/>
    </location>
</feature>
<dbReference type="AlphaFoldDB" id="A0AAE1I992"/>
<keyword evidence="11" id="KW-1185">Reference proteome</keyword>
<comment type="similarity">
    <text evidence="2">Belongs to the major facilitator superfamily. Nitrate/nitrite porter (TC 2.A.1.8) family.</text>
</comment>
<feature type="compositionally biased region" description="Low complexity" evidence="7">
    <location>
        <begin position="33"/>
        <end position="43"/>
    </location>
</feature>
<keyword evidence="5" id="KW-0534">Nitrate assimilation</keyword>
<dbReference type="PROSITE" id="PS50850">
    <property type="entry name" value="MFS"/>
    <property type="match status" value="1"/>
</dbReference>
<comment type="caution">
    <text evidence="10">The sequence shown here is derived from an EMBL/GenBank/DDBJ whole genome shotgun (WGS) entry which is preliminary data.</text>
</comment>
<dbReference type="GeneID" id="87922377"/>
<organism evidence="10 11">
    <name type="scientific">Trichoderma aggressivum f. europaeum</name>
    <dbReference type="NCBI Taxonomy" id="173218"/>
    <lineage>
        <taxon>Eukaryota</taxon>
        <taxon>Fungi</taxon>
        <taxon>Dikarya</taxon>
        <taxon>Ascomycota</taxon>
        <taxon>Pezizomycotina</taxon>
        <taxon>Sordariomycetes</taxon>
        <taxon>Hypocreomycetidae</taxon>
        <taxon>Hypocreales</taxon>
        <taxon>Hypocreaceae</taxon>
        <taxon>Trichoderma</taxon>
    </lineage>
</organism>
<dbReference type="InterPro" id="IPR044772">
    <property type="entry name" value="NO3_transporter"/>
</dbReference>
<sequence length="602" mass="64255">MSRTLGVEADIASSSSQSTIQDDKKTYKITNESAASQSPSISSGDHHSVFFPQHNDIDTTSGSARGRRIKENGKEWQRTPSVDHKFRWSSLWRRAEINPANGKSLTFPLFRVWDDFFSQAFWLATLGFFVAFLSWFAFSPLAPEAVKADLNLTQDQVTNSNLASLGGTAVVRLIAGPACDKFGPRKVLAALLILGAIPSGLAALVTNIEGLEAVRFFISILGGTFVPTQAYTTTFFDKSIVGTANAFSGGWGNLGGGVTVAVMIGLYQRYIGAGYSSHLAWRLCFVTVPVPCLILVAVIILMFGKDQPGGKWSARGKVQTTVMEEGQEKQNGLGLQGAAAQEEIIVDSGNELAQKPTDPKPQNTTSGEHLTLASVDSAHSEPLTLAALFAILIDLRVWACAMCYLLTFGLETAMDAALPGLIFGLFASESFTIVDAAYAASTYGLMNLFARPLGGIVSDILYARFGLRAKMYWLLATALSQGIAMIGLGVYINKNQATIGGVIGFIVFIAITGFAANGACYSIYGHLRPKNIGAVAGIVGAGGNIGGLFYTLIFKYQPGVRLPPSQIHPGGYNSLGKKFWIAGLFNAVAVVPLFLVRLGDAV</sequence>
<proteinExistence type="inferred from homology"/>
<evidence type="ECO:0000313" key="11">
    <source>
        <dbReference type="Proteomes" id="UP001273209"/>
    </source>
</evidence>
<dbReference type="InterPro" id="IPR036259">
    <property type="entry name" value="MFS_trans_sf"/>
</dbReference>
<dbReference type="Proteomes" id="UP001273209">
    <property type="component" value="Unassembled WGS sequence"/>
</dbReference>
<keyword evidence="4 8" id="KW-1133">Transmembrane helix</keyword>
<evidence type="ECO:0000256" key="8">
    <source>
        <dbReference type="SAM" id="Phobius"/>
    </source>
</evidence>
<evidence type="ECO:0000256" key="4">
    <source>
        <dbReference type="ARBA" id="ARBA00022989"/>
    </source>
</evidence>
<feature type="transmembrane region" description="Helical" evidence="8">
    <location>
        <begin position="471"/>
        <end position="492"/>
    </location>
</feature>
<keyword evidence="6 8" id="KW-0472">Membrane</keyword>
<evidence type="ECO:0000256" key="3">
    <source>
        <dbReference type="ARBA" id="ARBA00022692"/>
    </source>
</evidence>
<evidence type="ECO:0000256" key="7">
    <source>
        <dbReference type="SAM" id="MobiDB-lite"/>
    </source>
</evidence>
<keyword evidence="3 8" id="KW-0812">Transmembrane</keyword>
<evidence type="ECO:0000256" key="1">
    <source>
        <dbReference type="ARBA" id="ARBA00004141"/>
    </source>
</evidence>
<dbReference type="SUPFAM" id="SSF103473">
    <property type="entry name" value="MFS general substrate transporter"/>
    <property type="match status" value="1"/>
</dbReference>
<evidence type="ECO:0000256" key="6">
    <source>
        <dbReference type="ARBA" id="ARBA00023136"/>
    </source>
</evidence>
<feature type="transmembrane region" description="Helical" evidence="8">
    <location>
        <begin position="214"/>
        <end position="232"/>
    </location>
</feature>
<protein>
    <recommendedName>
        <fullName evidence="9">Major facilitator superfamily (MFS) profile domain-containing protein</fullName>
    </recommendedName>
</protein>
<feature type="transmembrane region" description="Helical" evidence="8">
    <location>
        <begin position="279"/>
        <end position="303"/>
    </location>
</feature>
<reference evidence="10" key="1">
    <citation type="submission" date="2023-11" db="EMBL/GenBank/DDBJ databases">
        <title>The genome sequences of three competitors of mushroom-forming fungi.</title>
        <authorList>
            <person name="Beijen E."/>
            <person name="Ohm R.A."/>
        </authorList>
    </citation>
    <scope>NUCLEOTIDE SEQUENCE</scope>
    <source>
        <strain evidence="10">CBS 100526</strain>
    </source>
</reference>
<feature type="transmembrane region" description="Helical" evidence="8">
    <location>
        <begin position="532"/>
        <end position="553"/>
    </location>
</feature>
<comment type="subcellular location">
    <subcellularLocation>
        <location evidence="1">Membrane</location>
        <topology evidence="1">Multi-pass membrane protein</topology>
    </subcellularLocation>
</comment>
<dbReference type="InterPro" id="IPR011701">
    <property type="entry name" value="MFS"/>
</dbReference>
<gene>
    <name evidence="10" type="ORF">Triagg1_7707</name>
</gene>
<dbReference type="GO" id="GO:0042128">
    <property type="term" value="P:nitrate assimilation"/>
    <property type="evidence" value="ECO:0007669"/>
    <property type="project" value="UniProtKB-KW"/>
</dbReference>
<dbReference type="GO" id="GO:0015112">
    <property type="term" value="F:nitrate transmembrane transporter activity"/>
    <property type="evidence" value="ECO:0007669"/>
    <property type="project" value="InterPro"/>
</dbReference>
<feature type="transmembrane region" description="Helical" evidence="8">
    <location>
        <begin position="385"/>
        <end position="410"/>
    </location>
</feature>
<dbReference type="EMBL" id="JAWRVG010000035">
    <property type="protein sequence ID" value="KAK4067264.1"/>
    <property type="molecule type" value="Genomic_DNA"/>
</dbReference>
<evidence type="ECO:0000313" key="10">
    <source>
        <dbReference type="EMBL" id="KAK4067264.1"/>
    </source>
</evidence>
<dbReference type="RefSeq" id="XP_062753293.1">
    <property type="nucleotide sequence ID" value="XM_062902472.1"/>
</dbReference>
<feature type="transmembrane region" description="Helical" evidence="8">
    <location>
        <begin position="244"/>
        <end position="267"/>
    </location>
</feature>
<evidence type="ECO:0000256" key="5">
    <source>
        <dbReference type="ARBA" id="ARBA00023063"/>
    </source>
</evidence>